<evidence type="ECO:0000313" key="3">
    <source>
        <dbReference type="Proteomes" id="UP000821853"/>
    </source>
</evidence>
<feature type="compositionally biased region" description="Basic residues" evidence="1">
    <location>
        <begin position="1"/>
        <end position="19"/>
    </location>
</feature>
<organism evidence="2 3">
    <name type="scientific">Haemaphysalis longicornis</name>
    <name type="common">Bush tick</name>
    <dbReference type="NCBI Taxonomy" id="44386"/>
    <lineage>
        <taxon>Eukaryota</taxon>
        <taxon>Metazoa</taxon>
        <taxon>Ecdysozoa</taxon>
        <taxon>Arthropoda</taxon>
        <taxon>Chelicerata</taxon>
        <taxon>Arachnida</taxon>
        <taxon>Acari</taxon>
        <taxon>Parasitiformes</taxon>
        <taxon>Ixodida</taxon>
        <taxon>Ixodoidea</taxon>
        <taxon>Ixodidae</taxon>
        <taxon>Haemaphysalinae</taxon>
        <taxon>Haemaphysalis</taxon>
    </lineage>
</organism>
<gene>
    <name evidence="2" type="ORF">HPB48_011609</name>
</gene>
<dbReference type="AlphaFoldDB" id="A0A9J6GF45"/>
<evidence type="ECO:0000313" key="2">
    <source>
        <dbReference type="EMBL" id="KAH9372956.1"/>
    </source>
</evidence>
<feature type="compositionally biased region" description="Polar residues" evidence="1">
    <location>
        <begin position="98"/>
        <end position="113"/>
    </location>
</feature>
<dbReference type="EMBL" id="JABSTR010000006">
    <property type="protein sequence ID" value="KAH9372956.1"/>
    <property type="molecule type" value="Genomic_DNA"/>
</dbReference>
<keyword evidence="3" id="KW-1185">Reference proteome</keyword>
<name>A0A9J6GF45_HAELO</name>
<dbReference type="Proteomes" id="UP000821853">
    <property type="component" value="Chromosome 4"/>
</dbReference>
<evidence type="ECO:0000256" key="1">
    <source>
        <dbReference type="SAM" id="MobiDB-lite"/>
    </source>
</evidence>
<dbReference type="OrthoDB" id="6506503at2759"/>
<feature type="region of interest" description="Disordered" evidence="1">
    <location>
        <begin position="1"/>
        <end position="113"/>
    </location>
</feature>
<protein>
    <submittedName>
        <fullName evidence="2">Uncharacterized protein</fullName>
    </submittedName>
</protein>
<proteinExistence type="predicted"/>
<reference evidence="2 3" key="1">
    <citation type="journal article" date="2020" name="Cell">
        <title>Large-Scale Comparative Analyses of Tick Genomes Elucidate Their Genetic Diversity and Vector Capacities.</title>
        <authorList>
            <consortium name="Tick Genome and Microbiome Consortium (TIGMIC)"/>
            <person name="Jia N."/>
            <person name="Wang J."/>
            <person name="Shi W."/>
            <person name="Du L."/>
            <person name="Sun Y."/>
            <person name="Zhan W."/>
            <person name="Jiang J.F."/>
            <person name="Wang Q."/>
            <person name="Zhang B."/>
            <person name="Ji P."/>
            <person name="Bell-Sakyi L."/>
            <person name="Cui X.M."/>
            <person name="Yuan T.T."/>
            <person name="Jiang B.G."/>
            <person name="Yang W.F."/>
            <person name="Lam T.T."/>
            <person name="Chang Q.C."/>
            <person name="Ding S.J."/>
            <person name="Wang X.J."/>
            <person name="Zhu J.G."/>
            <person name="Ruan X.D."/>
            <person name="Zhao L."/>
            <person name="Wei J.T."/>
            <person name="Ye R.Z."/>
            <person name="Que T.C."/>
            <person name="Du C.H."/>
            <person name="Zhou Y.H."/>
            <person name="Cheng J.X."/>
            <person name="Dai P.F."/>
            <person name="Guo W.B."/>
            <person name="Han X.H."/>
            <person name="Huang E.J."/>
            <person name="Li L.F."/>
            <person name="Wei W."/>
            <person name="Gao Y.C."/>
            <person name="Liu J.Z."/>
            <person name="Shao H.Z."/>
            <person name="Wang X."/>
            <person name="Wang C.C."/>
            <person name="Yang T.C."/>
            <person name="Huo Q.B."/>
            <person name="Li W."/>
            <person name="Chen H.Y."/>
            <person name="Chen S.E."/>
            <person name="Zhou L.G."/>
            <person name="Ni X.B."/>
            <person name="Tian J.H."/>
            <person name="Sheng Y."/>
            <person name="Liu T."/>
            <person name="Pan Y.S."/>
            <person name="Xia L.Y."/>
            <person name="Li J."/>
            <person name="Zhao F."/>
            <person name="Cao W.C."/>
        </authorList>
    </citation>
    <scope>NUCLEOTIDE SEQUENCE [LARGE SCALE GENOMIC DNA]</scope>
    <source>
        <strain evidence="2">HaeL-2018</strain>
    </source>
</reference>
<dbReference type="VEuPathDB" id="VectorBase:HLOH_041404"/>
<sequence>MESTGHHRRSSSSRRHRPKPSTSVELLSTDLVPLVGVHKTQRVRYAEGNADEEGDNRREPLKTPVNSELAPQHQSKKQPVPLEQLWKTRKSPLRESQLEPSAGSSSRAPEQRKFTLTRTRSLPDLRQATVAPDFLRNRMVLQTDDTVYLPYILRKEYVIRTKLRVSFSLLKPRVPRRSRSLGHVTEVTFLQQHYCNLWKDSDPDLEVCHLKSTAHAQYDLVPVVSSNSIRGHRMGKCQK</sequence>
<accession>A0A9J6GF45</accession>
<comment type="caution">
    <text evidence="2">The sequence shown here is derived from an EMBL/GenBank/DDBJ whole genome shotgun (WGS) entry which is preliminary data.</text>
</comment>